<dbReference type="PROSITE" id="PS51918">
    <property type="entry name" value="RADICAL_SAM"/>
    <property type="match status" value="1"/>
</dbReference>
<proteinExistence type="predicted"/>
<keyword evidence="4" id="KW-0408">Iron</keyword>
<dbReference type="Gene3D" id="3.40.50.280">
    <property type="entry name" value="Cobalamin-binding domain"/>
    <property type="match status" value="1"/>
</dbReference>
<evidence type="ECO:0000256" key="1">
    <source>
        <dbReference type="ARBA" id="ARBA00001966"/>
    </source>
</evidence>
<dbReference type="SUPFAM" id="SSF102114">
    <property type="entry name" value="Radical SAM enzymes"/>
    <property type="match status" value="1"/>
</dbReference>
<dbReference type="InterPro" id="IPR051198">
    <property type="entry name" value="BchE-like"/>
</dbReference>
<dbReference type="CDD" id="cd02068">
    <property type="entry name" value="radical_SAM_B12_BD"/>
    <property type="match status" value="1"/>
</dbReference>
<dbReference type="InterPro" id="IPR036724">
    <property type="entry name" value="Cobalamin-bd_sf"/>
</dbReference>
<dbReference type="InterPro" id="IPR058240">
    <property type="entry name" value="rSAM_sf"/>
</dbReference>
<evidence type="ECO:0000259" key="7">
    <source>
        <dbReference type="PROSITE" id="PS51332"/>
    </source>
</evidence>
<dbReference type="SFLD" id="SFLDG01123">
    <property type="entry name" value="methyltransferase_(Class_B)"/>
    <property type="match status" value="1"/>
</dbReference>
<name>A0A0G0QQE1_9BACT</name>
<dbReference type="SFLD" id="SFLDG01082">
    <property type="entry name" value="B12-binding_domain_containing"/>
    <property type="match status" value="1"/>
</dbReference>
<sequence>MKIIFPVVGAENISVAYLSSVLKKAGHTVKVAFDRSLFNDMQYFSVKFLSRIFSEKKRMVKQIILEKPDILAMSVFTDNYQWALDVVREVRKQHKCITVWGGMHPTACPEEAIAQEEVDYMIIGEGEAPFLELVDALEKNTSMKNIQNLWYRENDGNIVKNPPRTLMDPKDFPPVDKTVYEKFIPMKEYYLTVTSKGCIAKCSYCLQNFLWNWEKEQQIGKFLREKNVDMVIDEFREMKSRYGIKYIDIKNNVLSGNKQWMDEFLKRYAEEIKLPFRIMGHPLLFQEDLAEKLKKAGCHHIQIGIESMNSDVRKNVLFRNESNEQIKKALDSIDKAGINFSADLIVGLPGETENDLIVSVKILSEYKHLIRASIFWLQYLPSVAITRMAIEKGYIDGKNEELINKGLQNNYLSTGSPMEADRMRILKTYHIIFRLLPIIPQKIVNLIMNTGIYHIFHYLPFQTAFIIAVDVFVSYIRNDYYAKWIMKWYFKQIWKHIMGKIETISE</sequence>
<feature type="domain" description="B12-binding" evidence="7">
    <location>
        <begin position="1"/>
        <end position="144"/>
    </location>
</feature>
<dbReference type="PROSITE" id="PS51332">
    <property type="entry name" value="B12_BINDING"/>
    <property type="match status" value="1"/>
</dbReference>
<organism evidence="9 10">
    <name type="scientific">Candidatus Uhrbacteria bacterium GW2011_GWF2_39_13</name>
    <dbReference type="NCBI Taxonomy" id="1618995"/>
    <lineage>
        <taxon>Bacteria</taxon>
        <taxon>Candidatus Uhriibacteriota</taxon>
    </lineage>
</organism>
<evidence type="ECO:0000313" key="10">
    <source>
        <dbReference type="Proteomes" id="UP000033935"/>
    </source>
</evidence>
<dbReference type="PANTHER" id="PTHR43409">
    <property type="entry name" value="ANAEROBIC MAGNESIUM-PROTOPORPHYRIN IX MONOMETHYL ESTER CYCLASE-RELATED"/>
    <property type="match status" value="1"/>
</dbReference>
<dbReference type="GO" id="GO:0051539">
    <property type="term" value="F:4 iron, 4 sulfur cluster binding"/>
    <property type="evidence" value="ECO:0007669"/>
    <property type="project" value="UniProtKB-KW"/>
</dbReference>
<dbReference type="InterPro" id="IPR006158">
    <property type="entry name" value="Cobalamin-bd"/>
</dbReference>
<dbReference type="SUPFAM" id="SSF52242">
    <property type="entry name" value="Cobalamin (vitamin B12)-binding domain"/>
    <property type="match status" value="1"/>
</dbReference>
<dbReference type="Proteomes" id="UP000033935">
    <property type="component" value="Unassembled WGS sequence"/>
</dbReference>
<dbReference type="GO" id="GO:0031419">
    <property type="term" value="F:cobalamin binding"/>
    <property type="evidence" value="ECO:0007669"/>
    <property type="project" value="InterPro"/>
</dbReference>
<dbReference type="InterPro" id="IPR034466">
    <property type="entry name" value="Methyltransferase_Class_B"/>
</dbReference>
<feature type="domain" description="Radical SAM core" evidence="8">
    <location>
        <begin position="183"/>
        <end position="412"/>
    </location>
</feature>
<comment type="caution">
    <text evidence="9">The sequence shown here is derived from an EMBL/GenBank/DDBJ whole genome shotgun (WGS) entry which is preliminary data.</text>
</comment>
<dbReference type="Pfam" id="PF02310">
    <property type="entry name" value="B12-binding"/>
    <property type="match status" value="1"/>
</dbReference>
<evidence type="ECO:0000256" key="4">
    <source>
        <dbReference type="ARBA" id="ARBA00023004"/>
    </source>
</evidence>
<accession>A0A0G0QQE1</accession>
<dbReference type="InterPro" id="IPR006638">
    <property type="entry name" value="Elp3/MiaA/NifB-like_rSAM"/>
</dbReference>
<keyword evidence="6" id="KW-0472">Membrane</keyword>
<dbReference type="Gene3D" id="3.80.30.20">
    <property type="entry name" value="tm_1862 like domain"/>
    <property type="match status" value="1"/>
</dbReference>
<keyword evidence="3" id="KW-0479">Metal-binding</keyword>
<dbReference type="EMBL" id="LBWG01000017">
    <property type="protein sequence ID" value="KKR03867.1"/>
    <property type="molecule type" value="Genomic_DNA"/>
</dbReference>
<keyword evidence="5" id="KW-0411">Iron-sulfur</keyword>
<dbReference type="GO" id="GO:0003824">
    <property type="term" value="F:catalytic activity"/>
    <property type="evidence" value="ECO:0007669"/>
    <property type="project" value="InterPro"/>
</dbReference>
<evidence type="ECO:0000256" key="5">
    <source>
        <dbReference type="ARBA" id="ARBA00023014"/>
    </source>
</evidence>
<protein>
    <submittedName>
        <fullName evidence="9">Cobalamin B12-binding domain protein</fullName>
    </submittedName>
</protein>
<gene>
    <name evidence="9" type="ORF">UT30_C0017G0006</name>
</gene>
<keyword evidence="6" id="KW-1133">Transmembrane helix</keyword>
<evidence type="ECO:0000259" key="8">
    <source>
        <dbReference type="PROSITE" id="PS51918"/>
    </source>
</evidence>
<keyword evidence="2" id="KW-0949">S-adenosyl-L-methionine</keyword>
<reference evidence="9 10" key="1">
    <citation type="journal article" date="2015" name="Nature">
        <title>rRNA introns, odd ribosomes, and small enigmatic genomes across a large radiation of phyla.</title>
        <authorList>
            <person name="Brown C.T."/>
            <person name="Hug L.A."/>
            <person name="Thomas B.C."/>
            <person name="Sharon I."/>
            <person name="Castelle C.J."/>
            <person name="Singh A."/>
            <person name="Wilkins M.J."/>
            <person name="Williams K.H."/>
            <person name="Banfield J.F."/>
        </authorList>
    </citation>
    <scope>NUCLEOTIDE SEQUENCE [LARGE SCALE GENOMIC DNA]</scope>
</reference>
<dbReference type="Pfam" id="PF04055">
    <property type="entry name" value="Radical_SAM"/>
    <property type="match status" value="1"/>
</dbReference>
<dbReference type="AlphaFoldDB" id="A0A0G0QQE1"/>
<comment type="cofactor">
    <cofactor evidence="1">
        <name>[4Fe-4S] cluster</name>
        <dbReference type="ChEBI" id="CHEBI:49883"/>
    </cofactor>
</comment>
<feature type="transmembrane region" description="Helical" evidence="6">
    <location>
        <begin position="455"/>
        <end position="476"/>
    </location>
</feature>
<evidence type="ECO:0000256" key="6">
    <source>
        <dbReference type="SAM" id="Phobius"/>
    </source>
</evidence>
<keyword evidence="6" id="KW-0812">Transmembrane</keyword>
<evidence type="ECO:0000256" key="3">
    <source>
        <dbReference type="ARBA" id="ARBA00022723"/>
    </source>
</evidence>
<dbReference type="GO" id="GO:0046872">
    <property type="term" value="F:metal ion binding"/>
    <property type="evidence" value="ECO:0007669"/>
    <property type="project" value="UniProtKB-KW"/>
</dbReference>
<dbReference type="InterPro" id="IPR007197">
    <property type="entry name" value="rSAM"/>
</dbReference>
<evidence type="ECO:0000256" key="2">
    <source>
        <dbReference type="ARBA" id="ARBA00022691"/>
    </source>
</evidence>
<dbReference type="SMART" id="SM00729">
    <property type="entry name" value="Elp3"/>
    <property type="match status" value="1"/>
</dbReference>
<dbReference type="SFLD" id="SFLDS00029">
    <property type="entry name" value="Radical_SAM"/>
    <property type="match status" value="1"/>
</dbReference>
<dbReference type="CDD" id="cd01335">
    <property type="entry name" value="Radical_SAM"/>
    <property type="match status" value="1"/>
</dbReference>
<dbReference type="InterPro" id="IPR023404">
    <property type="entry name" value="rSAM_horseshoe"/>
</dbReference>
<evidence type="ECO:0000313" key="9">
    <source>
        <dbReference type="EMBL" id="KKR03867.1"/>
    </source>
</evidence>